<feature type="transmembrane region" description="Helical" evidence="6">
    <location>
        <begin position="57"/>
        <end position="75"/>
    </location>
</feature>
<feature type="transmembrane region" description="Helical" evidence="6">
    <location>
        <begin position="267"/>
        <end position="293"/>
    </location>
</feature>
<accession>A0A1F6NLY1</accession>
<reference evidence="8 9" key="1">
    <citation type="journal article" date="2016" name="Nat. Commun.">
        <title>Thousands of microbial genomes shed light on interconnected biogeochemical processes in an aquifer system.</title>
        <authorList>
            <person name="Anantharaman K."/>
            <person name="Brown C.T."/>
            <person name="Hug L.A."/>
            <person name="Sharon I."/>
            <person name="Castelle C.J."/>
            <person name="Probst A.J."/>
            <person name="Thomas B.C."/>
            <person name="Singh A."/>
            <person name="Wilkins M.J."/>
            <person name="Karaoz U."/>
            <person name="Brodie E.L."/>
            <person name="Williams K.H."/>
            <person name="Hubbard S.S."/>
            <person name="Banfield J.F."/>
        </authorList>
    </citation>
    <scope>NUCLEOTIDE SEQUENCE [LARGE SCALE GENOMIC DNA]</scope>
</reference>
<dbReference type="EMBL" id="MFQR01000002">
    <property type="protein sequence ID" value="OGH84753.1"/>
    <property type="molecule type" value="Genomic_DNA"/>
</dbReference>
<dbReference type="SUPFAM" id="SSF53649">
    <property type="entry name" value="Alkaline phosphatase-like"/>
    <property type="match status" value="1"/>
</dbReference>
<evidence type="ECO:0000256" key="2">
    <source>
        <dbReference type="ARBA" id="ARBA00022475"/>
    </source>
</evidence>
<evidence type="ECO:0000256" key="6">
    <source>
        <dbReference type="SAM" id="Phobius"/>
    </source>
</evidence>
<dbReference type="CDD" id="cd16015">
    <property type="entry name" value="LTA_synthase"/>
    <property type="match status" value="1"/>
</dbReference>
<keyword evidence="2" id="KW-1003">Cell membrane</keyword>
<keyword evidence="5 6" id="KW-0472">Membrane</keyword>
<evidence type="ECO:0000313" key="9">
    <source>
        <dbReference type="Proteomes" id="UP000177803"/>
    </source>
</evidence>
<feature type="transmembrane region" description="Helical" evidence="6">
    <location>
        <begin position="153"/>
        <end position="174"/>
    </location>
</feature>
<dbReference type="InterPro" id="IPR050448">
    <property type="entry name" value="OpgB/LTA_synthase_biosynth"/>
</dbReference>
<dbReference type="InterPro" id="IPR000917">
    <property type="entry name" value="Sulfatase_N"/>
</dbReference>
<evidence type="ECO:0000256" key="5">
    <source>
        <dbReference type="ARBA" id="ARBA00023136"/>
    </source>
</evidence>
<dbReference type="Gene3D" id="3.40.720.10">
    <property type="entry name" value="Alkaline Phosphatase, subunit A"/>
    <property type="match status" value="1"/>
</dbReference>
<keyword evidence="3 6" id="KW-0812">Transmembrane</keyword>
<dbReference type="Pfam" id="PF00884">
    <property type="entry name" value="Sulfatase"/>
    <property type="match status" value="1"/>
</dbReference>
<keyword evidence="4 6" id="KW-1133">Transmembrane helix</keyword>
<feature type="transmembrane region" description="Helical" evidence="6">
    <location>
        <begin position="305"/>
        <end position="326"/>
    </location>
</feature>
<feature type="transmembrane region" description="Helical" evidence="6">
    <location>
        <begin position="222"/>
        <end position="247"/>
    </location>
</feature>
<dbReference type="AlphaFoldDB" id="A0A1F6NLY1"/>
<dbReference type="GO" id="GO:0005886">
    <property type="term" value="C:plasma membrane"/>
    <property type="evidence" value="ECO:0007669"/>
    <property type="project" value="UniProtKB-SubCell"/>
</dbReference>
<feature type="transmembrane region" description="Helical" evidence="6">
    <location>
        <begin position="96"/>
        <end position="116"/>
    </location>
</feature>
<feature type="transmembrane region" description="Helical" evidence="6">
    <location>
        <begin position="33"/>
        <end position="51"/>
    </location>
</feature>
<feature type="domain" description="Sulfatase N-terminal" evidence="7">
    <location>
        <begin position="396"/>
        <end position="680"/>
    </location>
</feature>
<evidence type="ECO:0000256" key="4">
    <source>
        <dbReference type="ARBA" id="ARBA00022989"/>
    </source>
</evidence>
<comment type="subcellular location">
    <subcellularLocation>
        <location evidence="1">Cell membrane</location>
        <topology evidence="1">Multi-pass membrane protein</topology>
    </subcellularLocation>
</comment>
<dbReference type="PANTHER" id="PTHR47371">
    <property type="entry name" value="LIPOTEICHOIC ACID SYNTHASE"/>
    <property type="match status" value="1"/>
</dbReference>
<dbReference type="PANTHER" id="PTHR47371:SF3">
    <property type="entry name" value="PHOSPHOGLYCEROL TRANSFERASE I"/>
    <property type="match status" value="1"/>
</dbReference>
<dbReference type="InterPro" id="IPR017850">
    <property type="entry name" value="Alkaline_phosphatase_core_sf"/>
</dbReference>
<dbReference type="Proteomes" id="UP000177803">
    <property type="component" value="Unassembled WGS sequence"/>
</dbReference>
<evidence type="ECO:0000259" key="7">
    <source>
        <dbReference type="Pfam" id="PF00884"/>
    </source>
</evidence>
<feature type="transmembrane region" description="Helical" evidence="6">
    <location>
        <begin position="122"/>
        <end position="141"/>
    </location>
</feature>
<sequence>MSAANPKNIKCNVKKWLVKIFALFQKHLRSMQIGAGAFIIAFCLSWVNVAHRPHVRWALLFLTTGAVMFLVYQIFKYVYIQIVRRRNLHSFWQNEFSSCLDELFFIGSLVFVLVFFRYKIDAMLFGLLILCLFFTRLHQYFARHALANFWQKINLSVFLLSGFVFLFANATQIFAREYFIFDNAIRPAFVSLRAFSITMFWLFGFSVAGLIFFYLKKWRRYLALSLWSIIFVAGMFLSASNLEVLYFSGLYFSPTAWQHAGGGMGVAWNWLTLVLVVGFVLALVIFIILINHFVRALKFAPKRYWRFYLLIILATSIFSLAATSALKTTPEFVIVKSFYDYYFRARVEVALSPVIFEKLRKFGLNYDPSDFYLAHREHAFDATPKLLSEKFQTQKPNIVIFFLESFSARLTDVYNSGFKDLTPGLDAMAKNKNTTVFRKYYNASTPTITGIMSILCSFLPPTGHQEIEIENKLQRLGLLCLPEVLKRNGFAYTGYITAVDKDFANKSTLLPSMGVKEIYGTEELKKYITGEPLAWGYSDHQMLPALWNMMQTQQQPFLYMLSTVDTHPPFNMAKDRVRYTPYNSDALDMFHTTDDAFGKFWAEFQNSAFASNTIVIAVADHAVFPAMYSSVKVPGYPGWLDFYDENTFMMYVPDSVLPKEVSMYSSSLDFTPTLLNVLNIDTKNSFEGYSLFDPAGRVKYPNILGMHEFGLYINQAGVKGKRVESYNLPDRIQCGNQEASATSSTPLTLCEYLDFYHWKRQMFEQGRFWEKGDVPTQ</sequence>
<proteinExistence type="predicted"/>
<comment type="caution">
    <text evidence="8">The sequence shown here is derived from an EMBL/GenBank/DDBJ whole genome shotgun (WGS) entry which is preliminary data.</text>
</comment>
<evidence type="ECO:0000256" key="1">
    <source>
        <dbReference type="ARBA" id="ARBA00004651"/>
    </source>
</evidence>
<organism evidence="8 9">
    <name type="scientific">Candidatus Magasanikbacteria bacterium RIFOXYA2_FULL_44_8</name>
    <dbReference type="NCBI Taxonomy" id="1798696"/>
    <lineage>
        <taxon>Bacteria</taxon>
        <taxon>Candidatus Magasanikiibacteriota</taxon>
    </lineage>
</organism>
<gene>
    <name evidence="8" type="ORF">A2261_01420</name>
</gene>
<feature type="transmembrane region" description="Helical" evidence="6">
    <location>
        <begin position="194"/>
        <end position="215"/>
    </location>
</feature>
<evidence type="ECO:0000313" key="8">
    <source>
        <dbReference type="EMBL" id="OGH84753.1"/>
    </source>
</evidence>
<name>A0A1F6NLY1_9BACT</name>
<evidence type="ECO:0000256" key="3">
    <source>
        <dbReference type="ARBA" id="ARBA00022692"/>
    </source>
</evidence>
<protein>
    <recommendedName>
        <fullName evidence="7">Sulfatase N-terminal domain-containing protein</fullName>
    </recommendedName>
</protein>